<dbReference type="PhylomeDB" id="K6UL27"/>
<dbReference type="RefSeq" id="XP_004223300.1">
    <property type="nucleotide sequence ID" value="XM_004223252.1"/>
</dbReference>
<dbReference type="OrthoDB" id="370114at2759"/>
<feature type="signal peptide" evidence="1">
    <location>
        <begin position="1"/>
        <end position="24"/>
    </location>
</feature>
<protein>
    <submittedName>
        <fullName evidence="2">Uncharacterized protein</fullName>
    </submittedName>
</protein>
<reference evidence="2 3" key="1">
    <citation type="journal article" date="2012" name="Nat. Genet.">
        <title>Plasmodium cynomolgi genome sequences provide insight into Plasmodium vivax and the monkey malaria clade.</title>
        <authorList>
            <person name="Tachibana S."/>
            <person name="Sullivan S.A."/>
            <person name="Kawai S."/>
            <person name="Nakamura S."/>
            <person name="Kim H.R."/>
            <person name="Goto N."/>
            <person name="Arisue N."/>
            <person name="Palacpac N.M.Q."/>
            <person name="Honma H."/>
            <person name="Yagi M."/>
            <person name="Tougan T."/>
            <person name="Katakai Y."/>
            <person name="Kaneko O."/>
            <person name="Mita T."/>
            <person name="Kita K."/>
            <person name="Yasutomi Y."/>
            <person name="Sutton P.L."/>
            <person name="Shakhbatyan R."/>
            <person name="Horii T."/>
            <person name="Yasunaga T."/>
            <person name="Barnwell J.W."/>
            <person name="Escalante A.A."/>
            <person name="Carlton J.M."/>
            <person name="Tanabe K."/>
        </authorList>
    </citation>
    <scope>NUCLEOTIDE SEQUENCE [LARGE SCALE GENOMIC DNA]</scope>
    <source>
        <strain evidence="2 3">B</strain>
    </source>
</reference>
<keyword evidence="3" id="KW-1185">Reference proteome</keyword>
<dbReference type="AlphaFoldDB" id="K6UL27"/>
<dbReference type="Proteomes" id="UP000006319">
    <property type="component" value="Chromosome 11"/>
</dbReference>
<proteinExistence type="predicted"/>
<dbReference type="KEGG" id="pcy:PCYB_113730"/>
<evidence type="ECO:0000313" key="2">
    <source>
        <dbReference type="EMBL" id="GAB67353.1"/>
    </source>
</evidence>
<dbReference type="VEuPathDB" id="PlasmoDB:PCYB_113730"/>
<evidence type="ECO:0000256" key="1">
    <source>
        <dbReference type="SAM" id="SignalP"/>
    </source>
</evidence>
<organism evidence="2 3">
    <name type="scientific">Plasmodium cynomolgi (strain B)</name>
    <dbReference type="NCBI Taxonomy" id="1120755"/>
    <lineage>
        <taxon>Eukaryota</taxon>
        <taxon>Sar</taxon>
        <taxon>Alveolata</taxon>
        <taxon>Apicomplexa</taxon>
        <taxon>Aconoidasida</taxon>
        <taxon>Haemosporida</taxon>
        <taxon>Plasmodiidae</taxon>
        <taxon>Plasmodium</taxon>
        <taxon>Plasmodium (Plasmodium)</taxon>
    </lineage>
</organism>
<accession>K6UL27</accession>
<feature type="chain" id="PRO_5003898502" evidence="1">
    <location>
        <begin position="25"/>
        <end position="162"/>
    </location>
</feature>
<gene>
    <name evidence="2" type="ORF">PCYB_113730</name>
</gene>
<dbReference type="EMBL" id="DF157103">
    <property type="protein sequence ID" value="GAB67353.1"/>
    <property type="molecule type" value="Genomic_DNA"/>
</dbReference>
<keyword evidence="1" id="KW-0732">Signal</keyword>
<dbReference type="GeneID" id="14693722"/>
<evidence type="ECO:0000313" key="3">
    <source>
        <dbReference type="Proteomes" id="UP000006319"/>
    </source>
</evidence>
<sequence length="162" mass="19108">MKFSALYTLCILCIPYLLATLANCSDEEVYEKVKSIVNEAYDCSLEDVEFIDKYNEKLYWIWTNNLFRYLRVKLYLYESEDIYKNVKGKKGNALGDDVADALRDDFFIYKEREEFIRNALNILSSEKSLAKTISIFETFQIQNIITRNDFHKGTQNLKLTIM</sequence>
<name>K6UL27_PLACD</name>